<evidence type="ECO:0000313" key="1">
    <source>
        <dbReference type="EMBL" id="EAQ77969.1"/>
    </source>
</evidence>
<dbReference type="Proteomes" id="UP000004358">
    <property type="component" value="Unassembled WGS sequence"/>
</dbReference>
<sequence length="77" mass="8739">MITKDNAIAIATVHLPKKYEKPQFLQAVYSDSLEEFGQGVSGWRVWFRLVDSDFGTYDRPVEVCESTGKAKLVKVML</sequence>
<evidence type="ECO:0000313" key="3">
    <source>
        <dbReference type="Proteomes" id="UP000004358"/>
    </source>
</evidence>
<dbReference type="EMBL" id="AANZ01000015">
    <property type="protein sequence ID" value="EAQ79171.1"/>
    <property type="molecule type" value="Genomic_DNA"/>
</dbReference>
<comment type="caution">
    <text evidence="2">The sequence shown here is derived from an EMBL/GenBank/DDBJ whole genome shotgun (WGS) entry which is preliminary data.</text>
</comment>
<dbReference type="EMBL" id="AANZ01000025">
    <property type="protein sequence ID" value="EAQ77969.1"/>
    <property type="molecule type" value="Genomic_DNA"/>
</dbReference>
<protein>
    <submittedName>
        <fullName evidence="2">Uncharacterized protein</fullName>
    </submittedName>
</protein>
<dbReference type="HOGENOM" id="CLU_2631085_0_0_0"/>
<organism evidence="2 3">
    <name type="scientific">Blastopirellula marina DSM 3645</name>
    <dbReference type="NCBI Taxonomy" id="314230"/>
    <lineage>
        <taxon>Bacteria</taxon>
        <taxon>Pseudomonadati</taxon>
        <taxon>Planctomycetota</taxon>
        <taxon>Planctomycetia</taxon>
        <taxon>Pirellulales</taxon>
        <taxon>Pirellulaceae</taxon>
        <taxon>Blastopirellula</taxon>
    </lineage>
</organism>
<dbReference type="AlphaFoldDB" id="A3ZWE3"/>
<reference evidence="2 3" key="1">
    <citation type="submission" date="2006-02" db="EMBL/GenBank/DDBJ databases">
        <authorList>
            <person name="Amann R."/>
            <person name="Ferriera S."/>
            <person name="Johnson J."/>
            <person name="Kravitz S."/>
            <person name="Halpern A."/>
            <person name="Remington K."/>
            <person name="Beeson K."/>
            <person name="Tran B."/>
            <person name="Rogers Y.-H."/>
            <person name="Friedman R."/>
            <person name="Venter J.C."/>
        </authorList>
    </citation>
    <scope>NUCLEOTIDE SEQUENCE [LARGE SCALE GENOMIC DNA]</scope>
    <source>
        <strain evidence="2 3">DSM 3645</strain>
    </source>
</reference>
<name>A3ZWE3_9BACT</name>
<dbReference type="STRING" id="314230.DSM3645_16015"/>
<accession>A3ZWE3</accession>
<evidence type="ECO:0000313" key="2">
    <source>
        <dbReference type="EMBL" id="EAQ79171.1"/>
    </source>
</evidence>
<proteinExistence type="predicted"/>
<gene>
    <name evidence="1" type="ORF">DSM3645_16015</name>
    <name evidence="2" type="ORF">DSM3645_26149</name>
</gene>